<dbReference type="STRING" id="2041.AERYTH_13020"/>
<dbReference type="Proteomes" id="UP000067689">
    <property type="component" value="Chromosome"/>
</dbReference>
<gene>
    <name evidence="1" type="ORF">AERYTH_13020</name>
</gene>
<evidence type="ECO:0000313" key="2">
    <source>
        <dbReference type="Proteomes" id="UP000067689"/>
    </source>
</evidence>
<dbReference type="EMBL" id="CP011502">
    <property type="protein sequence ID" value="ALX05553.1"/>
    <property type="molecule type" value="Genomic_DNA"/>
</dbReference>
<evidence type="ECO:0000313" key="1">
    <source>
        <dbReference type="EMBL" id="ALX05553.1"/>
    </source>
</evidence>
<dbReference type="PATRIC" id="fig|2041.4.peg.2716"/>
<sequence>MDPSVGPVEELLDAAASRSTHETDRRAGRLVVSHAVWLCPCDAVDEAPTWLVYARGDDGIGWQRIDDGVDLGDVVEAQYLSGCHLDPDAVLLWLRGEWPRPWGRGVGDDPKGADVFDELQRRILAP</sequence>
<name>A0A0U4BK57_9ACTN</name>
<keyword evidence="2" id="KW-1185">Reference proteome</keyword>
<reference evidence="1 2" key="1">
    <citation type="journal article" date="1991" name="Int. J. Syst. Bacteriol.">
        <title>Description of the erythromycin-producing bacterium Arthrobacter sp. strain NRRL B-3381 as Aeromicrobium erythreum gen. nov., sp. nov.</title>
        <authorList>
            <person name="Miller E.S."/>
            <person name="Woese C.R."/>
            <person name="Brenner S."/>
        </authorList>
    </citation>
    <scope>NUCLEOTIDE SEQUENCE [LARGE SCALE GENOMIC DNA]</scope>
    <source>
        <strain evidence="1 2">AR18</strain>
    </source>
</reference>
<accession>A0A0U4BK57</accession>
<dbReference type="KEGG" id="aer:AERYTH_13020"/>
<protein>
    <submittedName>
        <fullName evidence="1">Uncharacterized protein</fullName>
    </submittedName>
</protein>
<organism evidence="1 2">
    <name type="scientific">Aeromicrobium erythreum</name>
    <dbReference type="NCBI Taxonomy" id="2041"/>
    <lineage>
        <taxon>Bacteria</taxon>
        <taxon>Bacillati</taxon>
        <taxon>Actinomycetota</taxon>
        <taxon>Actinomycetes</taxon>
        <taxon>Propionibacteriales</taxon>
        <taxon>Nocardioidaceae</taxon>
        <taxon>Aeromicrobium</taxon>
    </lineage>
</organism>
<dbReference type="AlphaFoldDB" id="A0A0U4BK57"/>
<proteinExistence type="predicted"/>